<keyword evidence="12" id="KW-1185">Reference proteome</keyword>
<dbReference type="EMBL" id="FQUW01000022">
    <property type="protein sequence ID" value="SHF31148.1"/>
    <property type="molecule type" value="Genomic_DNA"/>
</dbReference>
<dbReference type="GO" id="GO:0004760">
    <property type="term" value="F:L-serine-pyruvate transaminase activity"/>
    <property type="evidence" value="ECO:0007669"/>
    <property type="project" value="TreeGrafter"/>
</dbReference>
<dbReference type="FunFam" id="3.40.640.10:FF:000027">
    <property type="entry name" value="Serine--pyruvate aminotransferase, mitochondrial"/>
    <property type="match status" value="1"/>
</dbReference>
<comment type="cofactor">
    <cofactor evidence="1 7 9">
        <name>pyridoxal 5'-phosphate</name>
        <dbReference type="ChEBI" id="CHEBI:597326"/>
    </cofactor>
</comment>
<reference evidence="12" key="1">
    <citation type="submission" date="2016-11" db="EMBL/GenBank/DDBJ databases">
        <authorList>
            <person name="Varghese N."/>
            <person name="Submissions S."/>
        </authorList>
    </citation>
    <scope>NUCLEOTIDE SEQUENCE [LARGE SCALE GENOMIC DNA]</scope>
    <source>
        <strain evidence="12">DSM 11792</strain>
    </source>
</reference>
<evidence type="ECO:0000256" key="4">
    <source>
        <dbReference type="ARBA" id="ARBA00022679"/>
    </source>
</evidence>
<organism evidence="11 12">
    <name type="scientific">Desulfofundulus australicus DSM 11792</name>
    <dbReference type="NCBI Taxonomy" id="1121425"/>
    <lineage>
        <taxon>Bacteria</taxon>
        <taxon>Bacillati</taxon>
        <taxon>Bacillota</taxon>
        <taxon>Clostridia</taxon>
        <taxon>Eubacteriales</taxon>
        <taxon>Peptococcaceae</taxon>
        <taxon>Desulfofundulus</taxon>
    </lineage>
</organism>
<dbReference type="InterPro" id="IPR000192">
    <property type="entry name" value="Aminotrans_V_dom"/>
</dbReference>
<dbReference type="InterPro" id="IPR024169">
    <property type="entry name" value="SP_NH2Trfase/AEP_transaminase"/>
</dbReference>
<dbReference type="InterPro" id="IPR015422">
    <property type="entry name" value="PyrdxlP-dep_Trfase_small"/>
</dbReference>
<sequence length="383" mass="41022">MQEKQYLMIPGPTPVPPQVTAAMSRPMIGHRSEDFAALHRRIQEKIRQVFQTSQEVFILTNSGTGGLETAVANVISPGDRVLALITGNFGERFANIARAYGAEVDEVNFGWGNPVDLAVVKEKLAQNPGYKAVLATQNETSTGVLNDIAGIGALVAGTPALLLVDGVSGVGGIEIKMDEWHVDILITASQKAMMLPPGLAMIGVSPKAWAVIEENRSPRFYFSLPAAKKALAKWNTAYTPNVALFFGLDAALDMMLDEGLENVYRRHILLARATRAAIKALGLSLLAADHCASPTVTAVYSPEGIAADDLRKVLKQEFGITFAGGQGILKGKIFRIAHMGYAGKMDVLVAISGLEMALARLGYPVELGRGVRAAQEVFLRGEL</sequence>
<evidence type="ECO:0000256" key="2">
    <source>
        <dbReference type="ARBA" id="ARBA00009236"/>
    </source>
</evidence>
<evidence type="ECO:0000313" key="11">
    <source>
        <dbReference type="EMBL" id="SHF31148.1"/>
    </source>
</evidence>
<evidence type="ECO:0000256" key="8">
    <source>
        <dbReference type="RuleBase" id="RU004075"/>
    </source>
</evidence>
<proteinExistence type="inferred from homology"/>
<dbReference type="CDD" id="cd06451">
    <property type="entry name" value="AGAT_like"/>
    <property type="match status" value="1"/>
</dbReference>
<dbReference type="Gene3D" id="3.90.1150.10">
    <property type="entry name" value="Aspartate Aminotransferase, domain 1"/>
    <property type="match status" value="1"/>
</dbReference>
<gene>
    <name evidence="11" type="ORF">SAMN02745218_01947</name>
</gene>
<feature type="domain" description="Aminotransferase class V" evidence="10">
    <location>
        <begin position="6"/>
        <end position="326"/>
    </location>
</feature>
<keyword evidence="5 7" id="KW-0663">Pyridoxal phosphate</keyword>
<keyword evidence="4 11" id="KW-0808">Transferase</keyword>
<evidence type="ECO:0000256" key="3">
    <source>
        <dbReference type="ARBA" id="ARBA00022576"/>
    </source>
</evidence>
<dbReference type="OrthoDB" id="389074at2"/>
<dbReference type="InterPro" id="IPR020578">
    <property type="entry name" value="Aminotrans_V_PyrdxlP_BS"/>
</dbReference>
<dbReference type="Pfam" id="PF00266">
    <property type="entry name" value="Aminotran_5"/>
    <property type="match status" value="1"/>
</dbReference>
<dbReference type="PANTHER" id="PTHR21152">
    <property type="entry name" value="AMINOTRANSFERASE CLASS V"/>
    <property type="match status" value="1"/>
</dbReference>
<protein>
    <submittedName>
        <fullName evidence="11">Aspartate aminotransferase</fullName>
    </submittedName>
</protein>
<dbReference type="GO" id="GO:0008453">
    <property type="term" value="F:alanine-glyoxylate transaminase activity"/>
    <property type="evidence" value="ECO:0007669"/>
    <property type="project" value="TreeGrafter"/>
</dbReference>
<evidence type="ECO:0000256" key="6">
    <source>
        <dbReference type="PIRSR" id="PIRSR000524-1"/>
    </source>
</evidence>
<accession>A0A1M5ALJ2</accession>
<feature type="modified residue" description="N6-(pyridoxal phosphate)lysine" evidence="7">
    <location>
        <position position="191"/>
    </location>
</feature>
<evidence type="ECO:0000256" key="7">
    <source>
        <dbReference type="PIRSR" id="PIRSR000524-50"/>
    </source>
</evidence>
<dbReference type="SUPFAM" id="SSF53383">
    <property type="entry name" value="PLP-dependent transferases"/>
    <property type="match status" value="1"/>
</dbReference>
<feature type="binding site" evidence="6">
    <location>
        <position position="335"/>
    </location>
    <ligand>
        <name>substrate</name>
    </ligand>
</feature>
<evidence type="ECO:0000313" key="12">
    <source>
        <dbReference type="Proteomes" id="UP000184196"/>
    </source>
</evidence>
<dbReference type="PANTHER" id="PTHR21152:SF40">
    <property type="entry name" value="ALANINE--GLYOXYLATE AMINOTRANSFERASE"/>
    <property type="match status" value="1"/>
</dbReference>
<dbReference type="InterPro" id="IPR015424">
    <property type="entry name" value="PyrdxlP-dep_Trfase"/>
</dbReference>
<evidence type="ECO:0000256" key="1">
    <source>
        <dbReference type="ARBA" id="ARBA00001933"/>
    </source>
</evidence>
<dbReference type="RefSeq" id="WP_027357445.1">
    <property type="nucleotide sequence ID" value="NZ_FQUW01000022.1"/>
</dbReference>
<dbReference type="AlphaFoldDB" id="A0A1M5ALJ2"/>
<dbReference type="PIRSF" id="PIRSF000524">
    <property type="entry name" value="SPT"/>
    <property type="match status" value="1"/>
</dbReference>
<keyword evidence="3 11" id="KW-0032">Aminotransferase</keyword>
<dbReference type="PROSITE" id="PS00595">
    <property type="entry name" value="AA_TRANSFER_CLASS_5"/>
    <property type="match status" value="1"/>
</dbReference>
<evidence type="ECO:0000256" key="9">
    <source>
        <dbReference type="RuleBase" id="RU004504"/>
    </source>
</evidence>
<dbReference type="InterPro" id="IPR015421">
    <property type="entry name" value="PyrdxlP-dep_Trfase_major"/>
</dbReference>
<evidence type="ECO:0000259" key="10">
    <source>
        <dbReference type="Pfam" id="PF00266"/>
    </source>
</evidence>
<evidence type="ECO:0000256" key="5">
    <source>
        <dbReference type="ARBA" id="ARBA00022898"/>
    </source>
</evidence>
<comment type="similarity">
    <text evidence="2 8">Belongs to the class-V pyridoxal-phosphate-dependent aminotransferase family.</text>
</comment>
<dbReference type="FunFam" id="3.90.1150.10:FF:000031">
    <property type="entry name" value="Serine--glyoxylate aminotransferase"/>
    <property type="match status" value="1"/>
</dbReference>
<dbReference type="Gene3D" id="3.40.640.10">
    <property type="entry name" value="Type I PLP-dependent aspartate aminotransferase-like (Major domain)"/>
    <property type="match status" value="1"/>
</dbReference>
<dbReference type="GO" id="GO:0019265">
    <property type="term" value="P:glycine biosynthetic process, by transamination of glyoxylate"/>
    <property type="evidence" value="ECO:0007669"/>
    <property type="project" value="TreeGrafter"/>
</dbReference>
<name>A0A1M5ALJ2_9FIRM</name>
<dbReference type="Proteomes" id="UP000184196">
    <property type="component" value="Unassembled WGS sequence"/>
</dbReference>